<dbReference type="AlphaFoldDB" id="A0A1J4L6A5"/>
<keyword evidence="1" id="KW-1133">Transmembrane helix</keyword>
<feature type="transmembrane region" description="Helical" evidence="1">
    <location>
        <begin position="6"/>
        <end position="25"/>
    </location>
</feature>
<feature type="transmembrane region" description="Helical" evidence="1">
    <location>
        <begin position="192"/>
        <end position="209"/>
    </location>
</feature>
<dbReference type="GO" id="GO:0005829">
    <property type="term" value="C:cytosol"/>
    <property type="evidence" value="ECO:0007669"/>
    <property type="project" value="GOC"/>
</dbReference>
<dbReference type="GO" id="GO:0005768">
    <property type="term" value="C:endosome"/>
    <property type="evidence" value="ECO:0007669"/>
    <property type="project" value="TreeGrafter"/>
</dbReference>
<evidence type="ECO:0008006" key="4">
    <source>
        <dbReference type="Google" id="ProtNLM"/>
    </source>
</evidence>
<feature type="transmembrane region" description="Helical" evidence="1">
    <location>
        <begin position="37"/>
        <end position="59"/>
    </location>
</feature>
<dbReference type="EMBL" id="MLAK01000002">
    <property type="protein sequence ID" value="OHT17477.1"/>
    <property type="molecule type" value="Genomic_DNA"/>
</dbReference>
<keyword evidence="1" id="KW-0812">Transmembrane</keyword>
<accession>A0A1J4L6A5</accession>
<dbReference type="GO" id="GO:0045332">
    <property type="term" value="P:phospholipid translocation"/>
    <property type="evidence" value="ECO:0007669"/>
    <property type="project" value="TreeGrafter"/>
</dbReference>
<gene>
    <name evidence="2" type="ORF">TRFO_02498</name>
</gene>
<keyword evidence="3" id="KW-1185">Reference proteome</keyword>
<dbReference type="GO" id="GO:0005802">
    <property type="term" value="C:trans-Golgi network"/>
    <property type="evidence" value="ECO:0007669"/>
    <property type="project" value="TreeGrafter"/>
</dbReference>
<dbReference type="PANTHER" id="PTHR14856:SF9">
    <property type="entry name" value="PQ-LOOP REPEAT-CONTAINING PROTEIN 1"/>
    <property type="match status" value="1"/>
</dbReference>
<feature type="transmembrane region" description="Helical" evidence="1">
    <location>
        <begin position="128"/>
        <end position="152"/>
    </location>
</feature>
<organism evidence="2 3">
    <name type="scientific">Tritrichomonas foetus</name>
    <dbReference type="NCBI Taxonomy" id="1144522"/>
    <lineage>
        <taxon>Eukaryota</taxon>
        <taxon>Metamonada</taxon>
        <taxon>Parabasalia</taxon>
        <taxon>Tritrichomonadida</taxon>
        <taxon>Tritrichomonadidae</taxon>
        <taxon>Tritrichomonas</taxon>
    </lineage>
</organism>
<comment type="caution">
    <text evidence="2">The sequence shown here is derived from an EMBL/GenBank/DDBJ whole genome shotgun (WGS) entry which is preliminary data.</text>
</comment>
<name>A0A1J4L6A5_9EUKA</name>
<dbReference type="PANTHER" id="PTHR14856">
    <property type="entry name" value="PQ-LOOP REPEAT-CONTAINING PROTEIN 1-LIKE PROTEIN"/>
    <property type="match status" value="1"/>
</dbReference>
<feature type="transmembrane region" description="Helical" evidence="1">
    <location>
        <begin position="65"/>
        <end position="86"/>
    </location>
</feature>
<evidence type="ECO:0000313" key="3">
    <source>
        <dbReference type="Proteomes" id="UP000179807"/>
    </source>
</evidence>
<keyword evidence="1" id="KW-0472">Membrane</keyword>
<evidence type="ECO:0000313" key="2">
    <source>
        <dbReference type="EMBL" id="OHT17477.1"/>
    </source>
</evidence>
<dbReference type="GeneID" id="94825426"/>
<dbReference type="RefSeq" id="XP_068370613.1">
    <property type="nucleotide sequence ID" value="XM_068490722.1"/>
</dbReference>
<dbReference type="OrthoDB" id="292213at2759"/>
<feature type="transmembrane region" description="Helical" evidence="1">
    <location>
        <begin position="215"/>
        <end position="234"/>
    </location>
</feature>
<dbReference type="InterPro" id="IPR052241">
    <property type="entry name" value="SLC66/Scramblase_ANY1"/>
</dbReference>
<sequence>MNPYLMYIVDFFVMICPTFGYIDTIRIMIKTRRTENYNINTVLIIFFAQGNKVLFYFFHPYATRIFGQTVCLLLAATILTMLRFLFNKNMSSAKKNNQNKKTKTLIDSEKFNFREVLNIFQAESFPQFLTILLAYAFIDLAIFIVCCKIFGIKFTVDTLGLIANLVESSTSFPTFIRVVINKDIITVSPVLIMQYISGDIMKIILFTISKTPWSFVFGGCCQLTVDTIMVFTFIRLSFNKERSKSEEAPLIKDVNLDDQIDEFCLDENKIYTFHNEFIGHKISDKNGNENLGNEEEDNL</sequence>
<proteinExistence type="predicted"/>
<evidence type="ECO:0000256" key="1">
    <source>
        <dbReference type="SAM" id="Phobius"/>
    </source>
</evidence>
<dbReference type="VEuPathDB" id="TrichDB:TRFO_02498"/>
<protein>
    <recommendedName>
        <fullName evidence="4">PQ loop repeat family protein</fullName>
    </recommendedName>
</protein>
<reference evidence="2" key="1">
    <citation type="submission" date="2016-10" db="EMBL/GenBank/DDBJ databases">
        <authorList>
            <person name="Benchimol M."/>
            <person name="Almeida L.G."/>
            <person name="Vasconcelos A.T."/>
            <person name="Perreira-Neves A."/>
            <person name="Rosa I.A."/>
            <person name="Tasca T."/>
            <person name="Bogo M.R."/>
            <person name="de Souza W."/>
        </authorList>
    </citation>
    <scope>NUCLEOTIDE SEQUENCE [LARGE SCALE GENOMIC DNA]</scope>
    <source>
        <strain evidence="2">K</strain>
    </source>
</reference>
<dbReference type="Proteomes" id="UP000179807">
    <property type="component" value="Unassembled WGS sequence"/>
</dbReference>
<dbReference type="GO" id="GO:0042147">
    <property type="term" value="P:retrograde transport, endosome to Golgi"/>
    <property type="evidence" value="ECO:0007669"/>
    <property type="project" value="TreeGrafter"/>
</dbReference>